<evidence type="ECO:0000256" key="1">
    <source>
        <dbReference type="ARBA" id="ARBA00004370"/>
    </source>
</evidence>
<feature type="region of interest" description="Disordered" evidence="11">
    <location>
        <begin position="77"/>
        <end position="116"/>
    </location>
</feature>
<protein>
    <recommendedName>
        <fullName evidence="12">RRM domain-containing protein</fullName>
    </recommendedName>
</protein>
<evidence type="ECO:0000256" key="10">
    <source>
        <dbReference type="PROSITE-ProRule" id="PRU00176"/>
    </source>
</evidence>
<dbReference type="InterPro" id="IPR036396">
    <property type="entry name" value="Cyt_P450_sf"/>
</dbReference>
<dbReference type="GO" id="GO:0020037">
    <property type="term" value="F:heme binding"/>
    <property type="evidence" value="ECO:0007669"/>
    <property type="project" value="InterPro"/>
</dbReference>
<comment type="caution">
    <text evidence="13">The sequence shown here is derived from an EMBL/GenBank/DDBJ whole genome shotgun (WGS) entry which is preliminary data.</text>
</comment>
<accession>A0AAE0B8G4</accession>
<dbReference type="PROSITE" id="PS00086">
    <property type="entry name" value="CYTOCHROME_P450"/>
    <property type="match status" value="2"/>
</dbReference>
<dbReference type="InterPro" id="IPR048289">
    <property type="entry name" value="RRM2_NsCP33-like"/>
</dbReference>
<dbReference type="Gene3D" id="3.30.70.330">
    <property type="match status" value="1"/>
</dbReference>
<organism evidence="13 14">
    <name type="scientific">Dipteronia sinensis</name>
    <dbReference type="NCBI Taxonomy" id="43782"/>
    <lineage>
        <taxon>Eukaryota</taxon>
        <taxon>Viridiplantae</taxon>
        <taxon>Streptophyta</taxon>
        <taxon>Embryophyta</taxon>
        <taxon>Tracheophyta</taxon>
        <taxon>Spermatophyta</taxon>
        <taxon>Magnoliopsida</taxon>
        <taxon>eudicotyledons</taxon>
        <taxon>Gunneridae</taxon>
        <taxon>Pentapetalae</taxon>
        <taxon>rosids</taxon>
        <taxon>malvids</taxon>
        <taxon>Sapindales</taxon>
        <taxon>Sapindaceae</taxon>
        <taxon>Hippocastanoideae</taxon>
        <taxon>Acereae</taxon>
        <taxon>Dipteronia</taxon>
    </lineage>
</organism>
<dbReference type="Pfam" id="PF00067">
    <property type="entry name" value="p450"/>
    <property type="match status" value="2"/>
</dbReference>
<feature type="compositionally biased region" description="Gly residues" evidence="11">
    <location>
        <begin position="83"/>
        <end position="116"/>
    </location>
</feature>
<evidence type="ECO:0000259" key="12">
    <source>
        <dbReference type="PROSITE" id="PS50102"/>
    </source>
</evidence>
<dbReference type="Proteomes" id="UP001281410">
    <property type="component" value="Unassembled WGS sequence"/>
</dbReference>
<evidence type="ECO:0000256" key="8">
    <source>
        <dbReference type="ARBA" id="ARBA00023033"/>
    </source>
</evidence>
<evidence type="ECO:0000313" key="13">
    <source>
        <dbReference type="EMBL" id="KAK3231273.1"/>
    </source>
</evidence>
<dbReference type="InterPro" id="IPR000504">
    <property type="entry name" value="RRM_dom"/>
</dbReference>
<evidence type="ECO:0000313" key="14">
    <source>
        <dbReference type="Proteomes" id="UP001281410"/>
    </source>
</evidence>
<evidence type="ECO:0000256" key="6">
    <source>
        <dbReference type="ARBA" id="ARBA00023002"/>
    </source>
</evidence>
<keyword evidence="3" id="KW-0349">Heme</keyword>
<evidence type="ECO:0000256" key="5">
    <source>
        <dbReference type="ARBA" id="ARBA00022884"/>
    </source>
</evidence>
<dbReference type="GO" id="GO:0016705">
    <property type="term" value="F:oxidoreductase activity, acting on paired donors, with incorporation or reduction of molecular oxygen"/>
    <property type="evidence" value="ECO:0007669"/>
    <property type="project" value="InterPro"/>
</dbReference>
<dbReference type="SUPFAM" id="SSF54928">
    <property type="entry name" value="RNA-binding domain, RBD"/>
    <property type="match status" value="1"/>
</dbReference>
<dbReference type="GO" id="GO:0016020">
    <property type="term" value="C:membrane"/>
    <property type="evidence" value="ECO:0007669"/>
    <property type="project" value="UniProtKB-SubCell"/>
</dbReference>
<dbReference type="GO" id="GO:0005506">
    <property type="term" value="F:iron ion binding"/>
    <property type="evidence" value="ECO:0007669"/>
    <property type="project" value="InterPro"/>
</dbReference>
<dbReference type="GO" id="GO:0004497">
    <property type="term" value="F:monooxygenase activity"/>
    <property type="evidence" value="ECO:0007669"/>
    <property type="project" value="UniProtKB-KW"/>
</dbReference>
<keyword evidence="6" id="KW-0560">Oxidoreductase</keyword>
<proteinExistence type="inferred from homology"/>
<keyword evidence="14" id="KW-1185">Reference proteome</keyword>
<dbReference type="SUPFAM" id="SSF48264">
    <property type="entry name" value="Cytochrome P450"/>
    <property type="match status" value="2"/>
</dbReference>
<evidence type="ECO:0000256" key="3">
    <source>
        <dbReference type="ARBA" id="ARBA00022617"/>
    </source>
</evidence>
<dbReference type="Gene3D" id="1.10.630.10">
    <property type="entry name" value="Cytochrome P450"/>
    <property type="match status" value="2"/>
</dbReference>
<dbReference type="AlphaFoldDB" id="A0AAE0B8G4"/>
<dbReference type="PRINTS" id="PR00385">
    <property type="entry name" value="P450"/>
</dbReference>
<dbReference type="PROSITE" id="PS50102">
    <property type="entry name" value="RRM"/>
    <property type="match status" value="1"/>
</dbReference>
<dbReference type="InterPro" id="IPR017972">
    <property type="entry name" value="Cyt_P450_CS"/>
</dbReference>
<evidence type="ECO:0000256" key="9">
    <source>
        <dbReference type="ARBA" id="ARBA00023136"/>
    </source>
</evidence>
<dbReference type="InterPro" id="IPR012677">
    <property type="entry name" value="Nucleotide-bd_a/b_plait_sf"/>
</dbReference>
<sequence>MSSAEVEFRCFVGGLAWATNDVSLQEAFSTYGDIVESKTGRSRGFGFVTFRDEKAMRDAIEGMNSQNLDGRNITVNEAQSRGSGNGGGSGGGYGGSRGGYGGGGGRREGGGGGGGYSSRISYGNSGGGGGYGGGGRREGGGGGYGSGDGGSRYSRGGGASEGPVVLFQCGPRRVLVVSSPSAAEECFTKNDIVFANRPHMLIGKHFGYNYTSLAWSSYGDHWRNLRLIASLEMLSSTRLQMLSGLRFDEVRSLVRRIFHNQNQSVNMRTELSELTMNVMMRMIVGKRDYGEKVADLEEAKRFKEISAETFKLGGTTNIGDYLPWFKPKELEKGFLECQRKRDEFMQGLVDQHLTRIASDLSKEKTKTLIEVFLHCKKQILSITLTLSSVLLSAGTDTTMNAMEWAVSLLLNHPEELKNAQRETDNSIGYSRLIEESDLTQLRHLGNVIKETLRLHPPVPLVGPHESSDEYECTVQGFRIPRGTTLFVNCWAIQNDPNVWVDPREFKPERFGKGGKGAGDGFGLVPFGSGRRGCPGEGLAMRMVGLGLGAMIQCFDWNRIVVSFFSHPTPLSLSLSLSFSDSFLSLSLSQIIAILHLSLFLHSLNLSDLTLSLISTRLSVSHGLTPPKSRSRHFWDPGRTCKKWALCLYSYFFFNIYTIYSLPSTSMETLLTFSIFIALYLITKHLLNKIRNLPPSPFPSLPIIGHLLYLLKKPIHKTLAEISKRKGPVVLFQFGSRRVLVVSSPSAAEECFTKNDIIFANRPHMLIGKHLGYNYTSLTWAPYGDHWRNLRRIASLEILSSTRLQMLSGLRFNEVRSLVHRLFRNQNQSVDLRTEFFELTMNVMMGMIAGKRYYGENVADLEEAKRFKEICAETFKLGGTTNIGDYLPWFKSKELEKGLLECQRKRNEFMQGLVDQHRSRIAKEKTKTLIEVLLGLQETDPEYYTDGTIRSLMLVLLLAGTDTTINAMEWAASLLLNHPEELKKAQREIDNSVGHSRLIEEPDLAQLPHLGNIINETLRLYPPLPLLVPHESSEECTVQGFRIPRGTTLLVNCWAIQNDPKVWVDPREFKPERFGKGGKGARDGFGLVQFGSGRRGCPGEGLAMRMVGLGLGAMIQCFDWNRIGEEMVDMREGIGISMPKTHPLVATFKPRPIMLNFLSQI</sequence>
<dbReference type="GO" id="GO:0003723">
    <property type="term" value="F:RNA binding"/>
    <property type="evidence" value="ECO:0007669"/>
    <property type="project" value="UniProtKB-UniRule"/>
</dbReference>
<dbReference type="SMART" id="SM00360">
    <property type="entry name" value="RRM"/>
    <property type="match status" value="1"/>
</dbReference>
<keyword evidence="5 10" id="KW-0694">RNA-binding</keyword>
<dbReference type="PANTHER" id="PTHR47947">
    <property type="entry name" value="CYTOCHROME P450 82C3-RELATED"/>
    <property type="match status" value="1"/>
</dbReference>
<dbReference type="PRINTS" id="PR00463">
    <property type="entry name" value="EP450I"/>
</dbReference>
<evidence type="ECO:0000256" key="4">
    <source>
        <dbReference type="ARBA" id="ARBA00022723"/>
    </source>
</evidence>
<feature type="domain" description="RRM" evidence="12">
    <location>
        <begin position="8"/>
        <end position="80"/>
    </location>
</feature>
<dbReference type="InterPro" id="IPR001128">
    <property type="entry name" value="Cyt_P450"/>
</dbReference>
<dbReference type="InterPro" id="IPR035979">
    <property type="entry name" value="RBD_domain_sf"/>
</dbReference>
<dbReference type="CDD" id="cd20653">
    <property type="entry name" value="CYP81"/>
    <property type="match status" value="1"/>
</dbReference>
<dbReference type="InterPro" id="IPR050651">
    <property type="entry name" value="Plant_Cytochrome_P450_Monoox"/>
</dbReference>
<dbReference type="FunFam" id="1.10.630.10:FF:000023">
    <property type="entry name" value="Cytochrome P450 family protein"/>
    <property type="match status" value="2"/>
</dbReference>
<comment type="subcellular location">
    <subcellularLocation>
        <location evidence="1">Membrane</location>
    </subcellularLocation>
</comment>
<dbReference type="EMBL" id="JANJYJ010000001">
    <property type="protein sequence ID" value="KAK3231273.1"/>
    <property type="molecule type" value="Genomic_DNA"/>
</dbReference>
<evidence type="ECO:0000256" key="7">
    <source>
        <dbReference type="ARBA" id="ARBA00023004"/>
    </source>
</evidence>
<gene>
    <name evidence="13" type="ORF">Dsin_003154</name>
</gene>
<keyword evidence="4" id="KW-0479">Metal-binding</keyword>
<keyword evidence="7" id="KW-0408">Iron</keyword>
<reference evidence="13" key="1">
    <citation type="journal article" date="2023" name="Plant J.">
        <title>Genome sequences and population genomics provide insights into the demographic history, inbreeding, and mutation load of two 'living fossil' tree species of Dipteronia.</title>
        <authorList>
            <person name="Feng Y."/>
            <person name="Comes H.P."/>
            <person name="Chen J."/>
            <person name="Zhu S."/>
            <person name="Lu R."/>
            <person name="Zhang X."/>
            <person name="Li P."/>
            <person name="Qiu J."/>
            <person name="Olsen K.M."/>
            <person name="Qiu Y."/>
        </authorList>
    </citation>
    <scope>NUCLEOTIDE SEQUENCE</scope>
    <source>
        <strain evidence="13">NBL</strain>
    </source>
</reference>
<dbReference type="PANTHER" id="PTHR47947:SF60">
    <property type="entry name" value="CYTOCHROME P450"/>
    <property type="match status" value="1"/>
</dbReference>
<keyword evidence="9" id="KW-0472">Membrane</keyword>
<keyword evidence="8" id="KW-0503">Monooxygenase</keyword>
<dbReference type="CDD" id="cd21608">
    <property type="entry name" value="RRM2_NsCP33_like"/>
    <property type="match status" value="1"/>
</dbReference>
<evidence type="ECO:0000256" key="2">
    <source>
        <dbReference type="ARBA" id="ARBA00010617"/>
    </source>
</evidence>
<evidence type="ECO:0000256" key="11">
    <source>
        <dbReference type="SAM" id="MobiDB-lite"/>
    </source>
</evidence>
<comment type="similarity">
    <text evidence="2">Belongs to the cytochrome P450 family.</text>
</comment>
<dbReference type="Pfam" id="PF00076">
    <property type="entry name" value="RRM_1"/>
    <property type="match status" value="1"/>
</dbReference>
<dbReference type="InterPro" id="IPR002401">
    <property type="entry name" value="Cyt_P450_E_grp-I"/>
</dbReference>
<name>A0AAE0B8G4_9ROSI</name>